<evidence type="ECO:0000313" key="3">
    <source>
        <dbReference type="Proteomes" id="UP000228621"/>
    </source>
</evidence>
<gene>
    <name evidence="2" type="primary">fhuF</name>
    <name evidence="2" type="ORF">CEX98_00070</name>
</gene>
<dbReference type="OrthoDB" id="8993954at2"/>
<reference evidence="3" key="1">
    <citation type="journal article" date="2019" name="Genome Announc.">
        <title>Draft Genome Sequence of Pseudoalteromonas piscicida Strain 36Y ROTHPW, an Hypersaline Seawater Isolate from the South Coast of Sonora, Mexico.</title>
        <authorList>
            <person name="Sanchez-Diaz R."/>
            <person name="Molina-Garza Z.J."/>
            <person name="Cruz-Suarez L.E."/>
            <person name="Selvin J."/>
            <person name="Kiran G.S."/>
            <person name="Ibarra-Gamez J.C."/>
            <person name="Gomez-Gil B."/>
            <person name="Galaviz-Silva L."/>
        </authorList>
    </citation>
    <scope>NUCLEOTIDE SEQUENCE [LARGE SCALE GENOMIC DNA]</scope>
    <source>
        <strain evidence="3">36Y_RITHPW</strain>
    </source>
</reference>
<organism evidence="2 3">
    <name type="scientific">Pseudoalteromonas piscicida</name>
    <dbReference type="NCBI Taxonomy" id="43662"/>
    <lineage>
        <taxon>Bacteria</taxon>
        <taxon>Pseudomonadati</taxon>
        <taxon>Pseudomonadota</taxon>
        <taxon>Gammaproteobacteria</taxon>
        <taxon>Alteromonadales</taxon>
        <taxon>Pseudoalteromonadaceae</taxon>
        <taxon>Pseudoalteromonas</taxon>
    </lineage>
</organism>
<accession>A0A2A5JW68</accession>
<comment type="caution">
    <text evidence="2">The sequence shown here is derived from an EMBL/GenBank/DDBJ whole genome shotgun (WGS) entry which is preliminary data.</text>
</comment>
<protein>
    <submittedName>
        <fullName evidence="2">Siderophore-iron reductase FhuF</fullName>
    </submittedName>
</protein>
<dbReference type="GO" id="GO:0003824">
    <property type="term" value="F:catalytic activity"/>
    <property type="evidence" value="ECO:0007669"/>
    <property type="project" value="UniProtKB-ARBA"/>
</dbReference>
<dbReference type="Pfam" id="PF06276">
    <property type="entry name" value="FhuF"/>
    <property type="match status" value="1"/>
</dbReference>
<sequence length="244" mass="28515">MLPNLTPFFKQPYQAYARGVSLQSSHPTLDFAEFITSAHFVDHVTHFSRQQGVMRPRAQASVWHMHYTLSIFPSIIVSQSLLKISLPLQLHELSYEPKHMRILLPSQGSECLMDNTDSRYRGLLFDHLSPLHDCLQEQFGVKKRTLWSNCFYRLNDLFETIVQIVGPHPTLVTDRQILNHADNIAQLNNPLKFKTITCHDKNGHYQLRPECCLLHQREDGSYCHDCPKHKHHMHHVKARRHKTR</sequence>
<dbReference type="NCBIfam" id="TIGR03951">
    <property type="entry name" value="Fe_III_red_FhuF"/>
    <property type="match status" value="1"/>
</dbReference>
<keyword evidence="3" id="KW-1185">Reference proteome</keyword>
<dbReference type="Proteomes" id="UP000228621">
    <property type="component" value="Unassembled WGS sequence"/>
</dbReference>
<dbReference type="EMBL" id="NKHF01000001">
    <property type="protein sequence ID" value="PCK33712.1"/>
    <property type="molecule type" value="Genomic_DNA"/>
</dbReference>
<feature type="domain" description="Aerobactin siderophore biosynthesis IucA/IucC-like C-terminal" evidence="1">
    <location>
        <begin position="118"/>
        <end position="167"/>
    </location>
</feature>
<proteinExistence type="predicted"/>
<dbReference type="InterPro" id="IPR022770">
    <property type="entry name" value="IucA/IucC-like_C"/>
</dbReference>
<evidence type="ECO:0000313" key="2">
    <source>
        <dbReference type="EMBL" id="PCK33712.1"/>
    </source>
</evidence>
<name>A0A2A5JW68_PSEO7</name>
<evidence type="ECO:0000259" key="1">
    <source>
        <dbReference type="Pfam" id="PF06276"/>
    </source>
</evidence>
<dbReference type="AlphaFoldDB" id="A0A2A5JW68"/>
<dbReference type="InterPro" id="IPR008090">
    <property type="entry name" value="Fe_iron_reduct"/>
</dbReference>